<dbReference type="STRING" id="6832.A0A553NXD9"/>
<dbReference type="CDD" id="cd06257">
    <property type="entry name" value="DnaJ"/>
    <property type="match status" value="1"/>
</dbReference>
<dbReference type="Gene3D" id="1.10.287.110">
    <property type="entry name" value="DnaJ domain"/>
    <property type="match status" value="1"/>
</dbReference>
<dbReference type="InterPro" id="IPR001623">
    <property type="entry name" value="DnaJ_domain"/>
</dbReference>
<evidence type="ECO:0000256" key="2">
    <source>
        <dbReference type="ARBA" id="ARBA00022692"/>
    </source>
</evidence>
<evidence type="ECO:0000256" key="7">
    <source>
        <dbReference type="SAM" id="Phobius"/>
    </source>
</evidence>
<sequence length="331" mass="39994">MGLYWHWGLVLLFSASIQAQDLYCGDQNCYEVLGVTRDSPKSEFGKSYRKLAGKWHPDRFKTPEEKETGEKKFMQIATAYEVLKDDESREEYNYMLEHPEEMWQNYYRYYRRRMSPKVDVRIVIAVTISVISLIQYYSSWTNYEDAMKYLVAMPKYRIKAMEIAKEDGLLKRDKKLDRGKSKEQIKEEDDRVIRQVIEDKMDIQGGYAKPKVTDVLWVQMIFLPWTICSWTHFYGRWFWKYGIKCEDYEDQDKLYVIRKNMGLSQGQFNSMSEEEKNEFLDLELWKKDSFQQWKQVTEDEMRAKLAQSGRYKQYRRYMRNHGPDRMTFDDS</sequence>
<dbReference type="InterPro" id="IPR036869">
    <property type="entry name" value="J_dom_sf"/>
</dbReference>
<comment type="similarity">
    <text evidence="6">Belongs to the DNAJC25 family.</text>
</comment>
<proteinExistence type="inferred from homology"/>
<comment type="subcellular location">
    <subcellularLocation>
        <location evidence="1">Membrane</location>
        <topology evidence="1">Multi-pass membrane protein</topology>
    </subcellularLocation>
</comment>
<reference evidence="10 11" key="1">
    <citation type="journal article" date="2018" name="Nat. Ecol. Evol.">
        <title>Genomic signatures of mitonuclear coevolution across populations of Tigriopus californicus.</title>
        <authorList>
            <person name="Barreto F.S."/>
            <person name="Watson E.T."/>
            <person name="Lima T.G."/>
            <person name="Willett C.S."/>
            <person name="Edmands S."/>
            <person name="Li W."/>
            <person name="Burton R.S."/>
        </authorList>
    </citation>
    <scope>NUCLEOTIDE SEQUENCE [LARGE SCALE GENOMIC DNA]</scope>
    <source>
        <strain evidence="10 11">San Diego</strain>
    </source>
</reference>
<dbReference type="InterPro" id="IPR044632">
    <property type="entry name" value="DNAJC25-like"/>
</dbReference>
<keyword evidence="5" id="KW-0143">Chaperone</keyword>
<dbReference type="SMART" id="SM00271">
    <property type="entry name" value="DnaJ"/>
    <property type="match status" value="1"/>
</dbReference>
<evidence type="ECO:0000256" key="8">
    <source>
        <dbReference type="SAM" id="SignalP"/>
    </source>
</evidence>
<dbReference type="PRINTS" id="PR00625">
    <property type="entry name" value="JDOMAIN"/>
</dbReference>
<dbReference type="Proteomes" id="UP000318571">
    <property type="component" value="Chromosome 9"/>
</dbReference>
<dbReference type="PANTHER" id="PTHR44176:SF1">
    <property type="entry name" value="DNAJ HOMOLOG SUBFAMILY C MEMBER 25"/>
    <property type="match status" value="1"/>
</dbReference>
<feature type="domain" description="J" evidence="9">
    <location>
        <begin position="28"/>
        <end position="96"/>
    </location>
</feature>
<dbReference type="PANTHER" id="PTHR44176">
    <property type="entry name" value="DNAJ HOMOLOG SUBFAMILY C MEMBER 25"/>
    <property type="match status" value="1"/>
</dbReference>
<feature type="chain" id="PRO_5021784485" description="J domain-containing protein" evidence="8">
    <location>
        <begin position="20"/>
        <end position="331"/>
    </location>
</feature>
<keyword evidence="11" id="KW-1185">Reference proteome</keyword>
<dbReference type="AlphaFoldDB" id="A0A553NXD9"/>
<dbReference type="PROSITE" id="PS00636">
    <property type="entry name" value="DNAJ_1"/>
    <property type="match status" value="1"/>
</dbReference>
<accession>A0A553NXD9</accession>
<feature type="transmembrane region" description="Helical" evidence="7">
    <location>
        <begin position="118"/>
        <end position="137"/>
    </location>
</feature>
<dbReference type="GO" id="GO:0005789">
    <property type="term" value="C:endoplasmic reticulum membrane"/>
    <property type="evidence" value="ECO:0007669"/>
    <property type="project" value="TreeGrafter"/>
</dbReference>
<feature type="transmembrane region" description="Helical" evidence="7">
    <location>
        <begin position="216"/>
        <end position="234"/>
    </location>
</feature>
<dbReference type="PROSITE" id="PS50076">
    <property type="entry name" value="DNAJ_2"/>
    <property type="match status" value="1"/>
</dbReference>
<dbReference type="EMBL" id="VCGU01000009">
    <property type="protein sequence ID" value="TRY70077.1"/>
    <property type="molecule type" value="Genomic_DNA"/>
</dbReference>
<keyword evidence="2 7" id="KW-0812">Transmembrane</keyword>
<dbReference type="OMA" id="WFWRYTV"/>
<evidence type="ECO:0000256" key="3">
    <source>
        <dbReference type="ARBA" id="ARBA00022989"/>
    </source>
</evidence>
<comment type="caution">
    <text evidence="10">The sequence shown here is derived from an EMBL/GenBank/DDBJ whole genome shotgun (WGS) entry which is preliminary data.</text>
</comment>
<name>A0A553NXD9_TIGCA</name>
<evidence type="ECO:0000313" key="11">
    <source>
        <dbReference type="Proteomes" id="UP000318571"/>
    </source>
</evidence>
<organism evidence="10 11">
    <name type="scientific">Tigriopus californicus</name>
    <name type="common">Marine copepod</name>
    <dbReference type="NCBI Taxonomy" id="6832"/>
    <lineage>
        <taxon>Eukaryota</taxon>
        <taxon>Metazoa</taxon>
        <taxon>Ecdysozoa</taxon>
        <taxon>Arthropoda</taxon>
        <taxon>Crustacea</taxon>
        <taxon>Multicrustacea</taxon>
        <taxon>Hexanauplia</taxon>
        <taxon>Copepoda</taxon>
        <taxon>Harpacticoida</taxon>
        <taxon>Harpacticidae</taxon>
        <taxon>Tigriopus</taxon>
    </lineage>
</organism>
<keyword evidence="3 7" id="KW-1133">Transmembrane helix</keyword>
<evidence type="ECO:0000256" key="4">
    <source>
        <dbReference type="ARBA" id="ARBA00023136"/>
    </source>
</evidence>
<dbReference type="FunFam" id="1.10.287.110:FF:000036">
    <property type="entry name" value="dnaJ homolog subfamily C member 25"/>
    <property type="match status" value="1"/>
</dbReference>
<keyword evidence="8" id="KW-0732">Signal</keyword>
<evidence type="ECO:0000259" key="9">
    <source>
        <dbReference type="PROSITE" id="PS50076"/>
    </source>
</evidence>
<dbReference type="InterPro" id="IPR018253">
    <property type="entry name" value="DnaJ_domain_CS"/>
</dbReference>
<dbReference type="OrthoDB" id="270167at2759"/>
<evidence type="ECO:0000313" key="10">
    <source>
        <dbReference type="EMBL" id="TRY70077.1"/>
    </source>
</evidence>
<feature type="signal peptide" evidence="8">
    <location>
        <begin position="1"/>
        <end position="19"/>
    </location>
</feature>
<dbReference type="Pfam" id="PF00226">
    <property type="entry name" value="DnaJ"/>
    <property type="match status" value="1"/>
</dbReference>
<keyword evidence="4 7" id="KW-0472">Membrane</keyword>
<protein>
    <recommendedName>
        <fullName evidence="9">J domain-containing protein</fullName>
    </recommendedName>
</protein>
<dbReference type="GO" id="GO:0006457">
    <property type="term" value="P:protein folding"/>
    <property type="evidence" value="ECO:0007669"/>
    <property type="project" value="InterPro"/>
</dbReference>
<evidence type="ECO:0000256" key="1">
    <source>
        <dbReference type="ARBA" id="ARBA00004141"/>
    </source>
</evidence>
<evidence type="ECO:0000256" key="6">
    <source>
        <dbReference type="ARBA" id="ARBA00024193"/>
    </source>
</evidence>
<gene>
    <name evidence="10" type="ORF">TCAL_02859</name>
</gene>
<dbReference type="SUPFAM" id="SSF46565">
    <property type="entry name" value="Chaperone J-domain"/>
    <property type="match status" value="1"/>
</dbReference>
<evidence type="ECO:0000256" key="5">
    <source>
        <dbReference type="ARBA" id="ARBA00023186"/>
    </source>
</evidence>